<name>A0A5B7SQ28_9FLAO</name>
<keyword evidence="2" id="KW-1185">Reference proteome</keyword>
<dbReference type="EMBL" id="CP040710">
    <property type="protein sequence ID" value="QCW99107.1"/>
    <property type="molecule type" value="Genomic_DNA"/>
</dbReference>
<gene>
    <name evidence="1" type="ORF">FGM00_02875</name>
</gene>
<dbReference type="KEGG" id="asag:FGM00_02875"/>
<proteinExistence type="predicted"/>
<sequence>MKSAKSFGFCFGQEKRKNKTKRFRYVRGGKQTLVCPRTVHSSTVGSNSKKNQMKCKLCHLEKNPKSNTHYLTDFIIRTALNEDGSNERGKGSYWSIDPEKPTVDYKFQQEISVAKLENILGRQSTEEENLDAEKNIDFTVSDSFCKQCEDIFTDIENEFAQKIIHKFRNTNLSGIDHIKLNQNDSRILRLFFVLQFWRTSECDSSFTLSNKLSEKLRNKIFQKDNTGLENIALSVTYLQTLKDENDEDLGEKYKTENIVAPVEGDNPYIILMNDFVIQLFENHTFPFESFYGYNEKSNYKDFLNYGEVEFSVKIISNDDRKQIAYRINQKAANSMMKNQGQSFANAFNEKYKNQPTMGQTLQYLKQLAEIKDIMKFSEEKLNKFLSDYLERTFE</sequence>
<dbReference type="RefSeq" id="WP_138851461.1">
    <property type="nucleotide sequence ID" value="NZ_CP040710.1"/>
</dbReference>
<evidence type="ECO:0000313" key="2">
    <source>
        <dbReference type="Proteomes" id="UP000310017"/>
    </source>
</evidence>
<protein>
    <submittedName>
        <fullName evidence="1">Uncharacterized protein</fullName>
    </submittedName>
</protein>
<dbReference type="Proteomes" id="UP000310017">
    <property type="component" value="Chromosome"/>
</dbReference>
<dbReference type="OrthoDB" id="981624at2"/>
<dbReference type="AlphaFoldDB" id="A0A5B7SQ28"/>
<accession>A0A5B7SQ28</accession>
<reference evidence="1 2" key="1">
    <citation type="submission" date="2019-05" db="EMBL/GenBank/DDBJ databases">
        <title>Genome sequencing of F202Z8.</title>
        <authorList>
            <person name="Kwon Y.M."/>
        </authorList>
    </citation>
    <scope>NUCLEOTIDE SEQUENCE [LARGE SCALE GENOMIC DNA]</scope>
    <source>
        <strain evidence="1 2">F202Z8</strain>
    </source>
</reference>
<organism evidence="1 2">
    <name type="scientific">Aggregatimonas sangjinii</name>
    <dbReference type="NCBI Taxonomy" id="2583587"/>
    <lineage>
        <taxon>Bacteria</taxon>
        <taxon>Pseudomonadati</taxon>
        <taxon>Bacteroidota</taxon>
        <taxon>Flavobacteriia</taxon>
        <taxon>Flavobacteriales</taxon>
        <taxon>Flavobacteriaceae</taxon>
        <taxon>Aggregatimonas</taxon>
    </lineage>
</organism>
<evidence type="ECO:0000313" key="1">
    <source>
        <dbReference type="EMBL" id="QCW99107.1"/>
    </source>
</evidence>